<keyword evidence="3" id="KW-0813">Transport</keyword>
<dbReference type="SUPFAM" id="SSF52540">
    <property type="entry name" value="P-loop containing nucleoside triphosphate hydrolases"/>
    <property type="match status" value="1"/>
</dbReference>
<name>A0A918G819_9PSEU</name>
<proteinExistence type="inferred from homology"/>
<protein>
    <submittedName>
        <fullName evidence="8">ABC transporter ATP-binding protein</fullName>
    </submittedName>
</protein>
<evidence type="ECO:0000313" key="8">
    <source>
        <dbReference type="EMBL" id="GGS20444.1"/>
    </source>
</evidence>
<evidence type="ECO:0000256" key="6">
    <source>
        <dbReference type="ARBA" id="ARBA00023251"/>
    </source>
</evidence>
<dbReference type="Pfam" id="PF00005">
    <property type="entry name" value="ABC_tran"/>
    <property type="match status" value="1"/>
</dbReference>
<reference evidence="8" key="1">
    <citation type="journal article" date="2014" name="Int. J. Syst. Evol. Microbiol.">
        <title>Complete genome sequence of Corynebacterium casei LMG S-19264T (=DSM 44701T), isolated from a smear-ripened cheese.</title>
        <authorList>
            <consortium name="US DOE Joint Genome Institute (JGI-PGF)"/>
            <person name="Walter F."/>
            <person name="Albersmeier A."/>
            <person name="Kalinowski J."/>
            <person name="Ruckert C."/>
        </authorList>
    </citation>
    <scope>NUCLEOTIDE SEQUENCE</scope>
    <source>
        <strain evidence="8">JCM 3276</strain>
    </source>
</reference>
<reference evidence="8" key="2">
    <citation type="submission" date="2020-09" db="EMBL/GenBank/DDBJ databases">
        <authorList>
            <person name="Sun Q."/>
            <person name="Ohkuma M."/>
        </authorList>
    </citation>
    <scope>NUCLEOTIDE SEQUENCE</scope>
    <source>
        <strain evidence="8">JCM 3276</strain>
    </source>
</reference>
<comment type="caution">
    <text evidence="8">The sequence shown here is derived from an EMBL/GenBank/DDBJ whole genome shotgun (WGS) entry which is preliminary data.</text>
</comment>
<dbReference type="RefSeq" id="WP_229786611.1">
    <property type="nucleotide sequence ID" value="NZ_BMRB01000001.1"/>
</dbReference>
<dbReference type="GO" id="GO:0016887">
    <property type="term" value="F:ATP hydrolysis activity"/>
    <property type="evidence" value="ECO:0007669"/>
    <property type="project" value="InterPro"/>
</dbReference>
<dbReference type="CDD" id="cd03230">
    <property type="entry name" value="ABC_DR_subfamily_A"/>
    <property type="match status" value="1"/>
</dbReference>
<keyword evidence="4" id="KW-0547">Nucleotide-binding</keyword>
<evidence type="ECO:0000313" key="9">
    <source>
        <dbReference type="Proteomes" id="UP000660680"/>
    </source>
</evidence>
<dbReference type="Gene3D" id="3.40.50.300">
    <property type="entry name" value="P-loop containing nucleotide triphosphate hydrolases"/>
    <property type="match status" value="2"/>
</dbReference>
<dbReference type="GO" id="GO:0005524">
    <property type="term" value="F:ATP binding"/>
    <property type="evidence" value="ECO:0007669"/>
    <property type="project" value="UniProtKB-KW"/>
</dbReference>
<dbReference type="PROSITE" id="PS50893">
    <property type="entry name" value="ABC_TRANSPORTER_2"/>
    <property type="match status" value="1"/>
</dbReference>
<organism evidence="8 9">
    <name type="scientific">Actinokineospora fastidiosa</name>
    <dbReference type="NCBI Taxonomy" id="1816"/>
    <lineage>
        <taxon>Bacteria</taxon>
        <taxon>Bacillati</taxon>
        <taxon>Actinomycetota</taxon>
        <taxon>Actinomycetes</taxon>
        <taxon>Pseudonocardiales</taxon>
        <taxon>Pseudonocardiaceae</taxon>
        <taxon>Actinokineospora</taxon>
    </lineage>
</organism>
<dbReference type="InterPro" id="IPR003439">
    <property type="entry name" value="ABC_transporter-like_ATP-bd"/>
</dbReference>
<evidence type="ECO:0000256" key="1">
    <source>
        <dbReference type="ARBA" id="ARBA00004202"/>
    </source>
</evidence>
<sequence length="186" mass="20117">MAIHASGLGVRFGDRWLFRGLDLAVEAGECLAVTGDNGSGKSTLLHCLYGVQDLTEGVVTVAGRRPDERDREFRRAVSVVLDDSALFEEYTPEQHLQLLGLADTTALPDIPAVEMSAGQRRRLLLTGALRREHSVLLLDEPERALDATARAWLADVIAEAKASAAVVIASHNGPLVERVADRVVEL</sequence>
<keyword evidence="6" id="KW-0046">Antibiotic resistance</keyword>
<accession>A0A918G819</accession>
<comment type="similarity">
    <text evidence="2">Belongs to the ABC transporter superfamily.</text>
</comment>
<dbReference type="GO" id="GO:0005886">
    <property type="term" value="C:plasma membrane"/>
    <property type="evidence" value="ECO:0007669"/>
    <property type="project" value="UniProtKB-SubCell"/>
</dbReference>
<dbReference type="EMBL" id="BMRB01000001">
    <property type="protein sequence ID" value="GGS20444.1"/>
    <property type="molecule type" value="Genomic_DNA"/>
</dbReference>
<dbReference type="InterPro" id="IPR027417">
    <property type="entry name" value="P-loop_NTPase"/>
</dbReference>
<feature type="domain" description="ABC transporter" evidence="7">
    <location>
        <begin position="3"/>
        <end position="186"/>
    </location>
</feature>
<evidence type="ECO:0000256" key="3">
    <source>
        <dbReference type="ARBA" id="ARBA00022448"/>
    </source>
</evidence>
<evidence type="ECO:0000256" key="4">
    <source>
        <dbReference type="ARBA" id="ARBA00022741"/>
    </source>
</evidence>
<dbReference type="PANTHER" id="PTHR42711:SF5">
    <property type="entry name" value="ABC TRANSPORTER ATP-BINDING PROTEIN NATA"/>
    <property type="match status" value="1"/>
</dbReference>
<dbReference type="AlphaFoldDB" id="A0A918G819"/>
<comment type="subcellular location">
    <subcellularLocation>
        <location evidence="1">Cell membrane</location>
        <topology evidence="1">Peripheral membrane protein</topology>
    </subcellularLocation>
</comment>
<dbReference type="InterPro" id="IPR050763">
    <property type="entry name" value="ABC_transporter_ATP-binding"/>
</dbReference>
<dbReference type="Proteomes" id="UP000660680">
    <property type="component" value="Unassembled WGS sequence"/>
</dbReference>
<dbReference type="GO" id="GO:0046677">
    <property type="term" value="P:response to antibiotic"/>
    <property type="evidence" value="ECO:0007669"/>
    <property type="project" value="UniProtKB-KW"/>
</dbReference>
<keyword evidence="9" id="KW-1185">Reference proteome</keyword>
<gene>
    <name evidence="8" type="ORF">GCM10010171_11380</name>
</gene>
<dbReference type="InterPro" id="IPR003593">
    <property type="entry name" value="AAA+_ATPase"/>
</dbReference>
<keyword evidence="5 8" id="KW-0067">ATP-binding</keyword>
<dbReference type="PANTHER" id="PTHR42711">
    <property type="entry name" value="ABC TRANSPORTER ATP-BINDING PROTEIN"/>
    <property type="match status" value="1"/>
</dbReference>
<evidence type="ECO:0000259" key="7">
    <source>
        <dbReference type="PROSITE" id="PS50893"/>
    </source>
</evidence>
<evidence type="ECO:0000256" key="2">
    <source>
        <dbReference type="ARBA" id="ARBA00005417"/>
    </source>
</evidence>
<evidence type="ECO:0000256" key="5">
    <source>
        <dbReference type="ARBA" id="ARBA00022840"/>
    </source>
</evidence>
<dbReference type="SMART" id="SM00382">
    <property type="entry name" value="AAA"/>
    <property type="match status" value="1"/>
</dbReference>